<reference evidence="1" key="1">
    <citation type="submission" date="2015-10" db="EMBL/GenBank/DDBJ databases">
        <authorList>
            <person name="Gilbert D.G."/>
        </authorList>
    </citation>
    <scope>NUCLEOTIDE SEQUENCE</scope>
    <source>
        <strain evidence="1">Phyl III-seqv23</strain>
    </source>
</reference>
<name>A0A0S4U131_RALSL</name>
<proteinExistence type="predicted"/>
<accession>A0A0S4U131</accession>
<organism evidence="1">
    <name type="scientific">Ralstonia solanacearum</name>
    <name type="common">Pseudomonas solanacearum</name>
    <dbReference type="NCBI Taxonomy" id="305"/>
    <lineage>
        <taxon>Bacteria</taxon>
        <taxon>Pseudomonadati</taxon>
        <taxon>Pseudomonadota</taxon>
        <taxon>Betaproteobacteria</taxon>
        <taxon>Burkholderiales</taxon>
        <taxon>Burkholderiaceae</taxon>
        <taxon>Ralstonia</taxon>
        <taxon>Ralstonia solanacearum species complex</taxon>
    </lineage>
</organism>
<dbReference type="AlphaFoldDB" id="A0A0S4U131"/>
<dbReference type="EMBL" id="LN899819">
    <property type="protein sequence ID" value="CUV15945.1"/>
    <property type="molecule type" value="Genomic_DNA"/>
</dbReference>
<evidence type="ECO:0000313" key="1">
    <source>
        <dbReference type="EMBL" id="CUV15945.1"/>
    </source>
</evidence>
<gene>
    <name evidence="1" type="ORF">RUN39_v1_3120001</name>
</gene>
<protein>
    <submittedName>
        <fullName evidence="1">Bacteriophage-related protein</fullName>
    </submittedName>
</protein>
<sequence>MIASICKRGHEPPDENEADALAILYWAAETQEA</sequence>